<dbReference type="OrthoDB" id="439808at2759"/>
<feature type="compositionally biased region" description="Basic residues" evidence="3">
    <location>
        <begin position="136"/>
        <end position="147"/>
    </location>
</feature>
<proteinExistence type="predicted"/>
<name>A0A8T2R4U4_CERRI</name>
<feature type="domain" description="RRM" evidence="4">
    <location>
        <begin position="289"/>
        <end position="365"/>
    </location>
</feature>
<sequence length="369" mass="41183">MAESKLYEEKSSRSKHVLKQTKGESDALEDKEQACCKKSSSKRKKKDKARVEGSELDSYSGKLKREKKRRKNSSSFEGRTDDQRLTSDSGVCHNESNHVVSEGREASDDRTPQIGELLEAVSDARENFKKSMGSAKSKKKSKKKRDKWGRVLNPNDTNQDGLMEIDVLENTEPTVTAHMNGTLDTSSDRSGEYDNRTVCVGGMPYDTTEADIWEMFGKCGTISNVSCTKFADTQRFKGFAFITFETDAAATDALSLDGVNMGGRLIKVERARMGGRVLRAPPKREPGCLSVYIGNLSWDVKVPDIKRFFKGCAIDNVRLAYDRQTGNFRGYGHVDFSDEESLEKAINMDQKQLLGRPVKVSYSVTKGSK</sequence>
<evidence type="ECO:0000256" key="2">
    <source>
        <dbReference type="PROSITE-ProRule" id="PRU00176"/>
    </source>
</evidence>
<protein>
    <recommendedName>
        <fullName evidence="4">RRM domain-containing protein</fullName>
    </recommendedName>
</protein>
<dbReference type="Proteomes" id="UP000825935">
    <property type="component" value="Chromosome 30"/>
</dbReference>
<comment type="caution">
    <text evidence="5">The sequence shown here is derived from an EMBL/GenBank/DDBJ whole genome shotgun (WGS) entry which is preliminary data.</text>
</comment>
<dbReference type="PANTHER" id="PTHR23236:SF108">
    <property type="entry name" value="OS03G0123200 PROTEIN"/>
    <property type="match status" value="1"/>
</dbReference>
<organism evidence="5 6">
    <name type="scientific">Ceratopteris richardii</name>
    <name type="common">Triangle waterfern</name>
    <dbReference type="NCBI Taxonomy" id="49495"/>
    <lineage>
        <taxon>Eukaryota</taxon>
        <taxon>Viridiplantae</taxon>
        <taxon>Streptophyta</taxon>
        <taxon>Embryophyta</taxon>
        <taxon>Tracheophyta</taxon>
        <taxon>Polypodiopsida</taxon>
        <taxon>Polypodiidae</taxon>
        <taxon>Polypodiales</taxon>
        <taxon>Pteridineae</taxon>
        <taxon>Pteridaceae</taxon>
        <taxon>Parkerioideae</taxon>
        <taxon>Ceratopteris</taxon>
    </lineage>
</organism>
<evidence type="ECO:0000313" key="5">
    <source>
        <dbReference type="EMBL" id="KAH7290814.1"/>
    </source>
</evidence>
<dbReference type="EMBL" id="CM035435">
    <property type="protein sequence ID" value="KAH7290814.1"/>
    <property type="molecule type" value="Genomic_DNA"/>
</dbReference>
<feature type="region of interest" description="Disordered" evidence="3">
    <location>
        <begin position="1"/>
        <end position="112"/>
    </location>
</feature>
<dbReference type="AlphaFoldDB" id="A0A8T2R4U4"/>
<feature type="compositionally biased region" description="Basic residues" evidence="3">
    <location>
        <begin position="39"/>
        <end position="48"/>
    </location>
</feature>
<feature type="compositionally biased region" description="Basic and acidic residues" evidence="3">
    <location>
        <begin position="21"/>
        <end position="35"/>
    </location>
</feature>
<dbReference type="Pfam" id="PF00076">
    <property type="entry name" value="RRM_1"/>
    <property type="match status" value="2"/>
</dbReference>
<dbReference type="InterPro" id="IPR012677">
    <property type="entry name" value="Nucleotide-bd_a/b_plait_sf"/>
</dbReference>
<dbReference type="InterPro" id="IPR035979">
    <property type="entry name" value="RBD_domain_sf"/>
</dbReference>
<evidence type="ECO:0000313" key="6">
    <source>
        <dbReference type="Proteomes" id="UP000825935"/>
    </source>
</evidence>
<feature type="compositionally biased region" description="Basic and acidic residues" evidence="3">
    <location>
        <begin position="1"/>
        <end position="12"/>
    </location>
</feature>
<keyword evidence="1 2" id="KW-0694">RNA-binding</keyword>
<feature type="region of interest" description="Disordered" evidence="3">
    <location>
        <begin position="127"/>
        <end position="159"/>
    </location>
</feature>
<keyword evidence="6" id="KW-1185">Reference proteome</keyword>
<dbReference type="InterPro" id="IPR000504">
    <property type="entry name" value="RRM_dom"/>
</dbReference>
<dbReference type="SMART" id="SM00360">
    <property type="entry name" value="RRM"/>
    <property type="match status" value="2"/>
</dbReference>
<reference evidence="5" key="1">
    <citation type="submission" date="2021-08" db="EMBL/GenBank/DDBJ databases">
        <title>WGS assembly of Ceratopteris richardii.</title>
        <authorList>
            <person name="Marchant D.B."/>
            <person name="Chen G."/>
            <person name="Jenkins J."/>
            <person name="Shu S."/>
            <person name="Leebens-Mack J."/>
            <person name="Grimwood J."/>
            <person name="Schmutz J."/>
            <person name="Soltis P."/>
            <person name="Soltis D."/>
            <person name="Chen Z.-H."/>
        </authorList>
    </citation>
    <scope>NUCLEOTIDE SEQUENCE</scope>
    <source>
        <strain evidence="5">Whitten #5841</strain>
        <tissue evidence="5">Leaf</tissue>
    </source>
</reference>
<evidence type="ECO:0000256" key="1">
    <source>
        <dbReference type="ARBA" id="ARBA00022884"/>
    </source>
</evidence>
<feature type="compositionally biased region" description="Basic and acidic residues" evidence="3">
    <location>
        <begin position="101"/>
        <end position="111"/>
    </location>
</feature>
<dbReference type="GO" id="GO:0003723">
    <property type="term" value="F:RNA binding"/>
    <property type="evidence" value="ECO:0007669"/>
    <property type="project" value="UniProtKB-UniRule"/>
</dbReference>
<evidence type="ECO:0000256" key="3">
    <source>
        <dbReference type="SAM" id="MobiDB-lite"/>
    </source>
</evidence>
<dbReference type="PROSITE" id="PS50102">
    <property type="entry name" value="RRM"/>
    <property type="match status" value="2"/>
</dbReference>
<accession>A0A8T2R4U4</accession>
<feature type="domain" description="RRM" evidence="4">
    <location>
        <begin position="196"/>
        <end position="273"/>
    </location>
</feature>
<dbReference type="Gene3D" id="3.30.70.330">
    <property type="match status" value="2"/>
</dbReference>
<evidence type="ECO:0000259" key="4">
    <source>
        <dbReference type="PROSITE" id="PS50102"/>
    </source>
</evidence>
<dbReference type="PANTHER" id="PTHR23236">
    <property type="entry name" value="EUKARYOTIC TRANSLATION INITIATION FACTOR 4B/4H"/>
    <property type="match status" value="1"/>
</dbReference>
<gene>
    <name evidence="5" type="ORF">KP509_30G065200</name>
</gene>
<dbReference type="SUPFAM" id="SSF54928">
    <property type="entry name" value="RNA-binding domain, RBD"/>
    <property type="match status" value="2"/>
</dbReference>
<feature type="compositionally biased region" description="Basic residues" evidence="3">
    <location>
        <begin position="62"/>
        <end position="72"/>
    </location>
</feature>
<dbReference type="OMA" id="FKGCAID"/>